<protein>
    <submittedName>
        <fullName evidence="8">DMT family transporter</fullName>
    </submittedName>
</protein>
<dbReference type="PANTHER" id="PTHR32322">
    <property type="entry name" value="INNER MEMBRANE TRANSPORTER"/>
    <property type="match status" value="1"/>
</dbReference>
<dbReference type="Pfam" id="PF00892">
    <property type="entry name" value="EamA"/>
    <property type="match status" value="2"/>
</dbReference>
<feature type="transmembrane region" description="Helical" evidence="6">
    <location>
        <begin position="247"/>
        <end position="266"/>
    </location>
</feature>
<dbReference type="SUPFAM" id="SSF103481">
    <property type="entry name" value="Multidrug resistance efflux transporter EmrE"/>
    <property type="match status" value="2"/>
</dbReference>
<feature type="transmembrane region" description="Helical" evidence="6">
    <location>
        <begin position="70"/>
        <end position="92"/>
    </location>
</feature>
<evidence type="ECO:0000256" key="2">
    <source>
        <dbReference type="ARBA" id="ARBA00007362"/>
    </source>
</evidence>
<feature type="transmembrane region" description="Helical" evidence="6">
    <location>
        <begin position="187"/>
        <end position="209"/>
    </location>
</feature>
<keyword evidence="9" id="KW-1185">Reference proteome</keyword>
<organism evidence="8 9">
    <name type="scientific">Sulfitobacter sabulilitoris</name>
    <dbReference type="NCBI Taxonomy" id="2562655"/>
    <lineage>
        <taxon>Bacteria</taxon>
        <taxon>Pseudomonadati</taxon>
        <taxon>Pseudomonadota</taxon>
        <taxon>Alphaproteobacteria</taxon>
        <taxon>Rhodobacterales</taxon>
        <taxon>Roseobacteraceae</taxon>
        <taxon>Sulfitobacter</taxon>
    </lineage>
</organism>
<evidence type="ECO:0000256" key="4">
    <source>
        <dbReference type="ARBA" id="ARBA00022989"/>
    </source>
</evidence>
<dbReference type="InterPro" id="IPR000620">
    <property type="entry name" value="EamA_dom"/>
</dbReference>
<dbReference type="RefSeq" id="WP_138662949.1">
    <property type="nucleotide sequence ID" value="NZ_VANS01000003.1"/>
</dbReference>
<evidence type="ECO:0000259" key="7">
    <source>
        <dbReference type="Pfam" id="PF00892"/>
    </source>
</evidence>
<dbReference type="OrthoDB" id="8688375at2"/>
<evidence type="ECO:0000313" key="9">
    <source>
        <dbReference type="Proteomes" id="UP000309550"/>
    </source>
</evidence>
<feature type="transmembrane region" description="Helical" evidence="6">
    <location>
        <begin position="272"/>
        <end position="290"/>
    </location>
</feature>
<proteinExistence type="inferred from homology"/>
<dbReference type="InterPro" id="IPR037185">
    <property type="entry name" value="EmrE-like"/>
</dbReference>
<feature type="domain" description="EamA" evidence="7">
    <location>
        <begin position="155"/>
        <end position="290"/>
    </location>
</feature>
<gene>
    <name evidence="8" type="ORF">FDT80_14175</name>
</gene>
<feature type="transmembrane region" description="Helical" evidence="6">
    <location>
        <begin position="98"/>
        <end position="116"/>
    </location>
</feature>
<feature type="transmembrane region" description="Helical" evidence="6">
    <location>
        <begin position="221"/>
        <end position="240"/>
    </location>
</feature>
<feature type="transmembrane region" description="Helical" evidence="6">
    <location>
        <begin position="153"/>
        <end position="175"/>
    </location>
</feature>
<keyword evidence="3 6" id="KW-0812">Transmembrane</keyword>
<feature type="transmembrane region" description="Helical" evidence="6">
    <location>
        <begin position="128"/>
        <end position="147"/>
    </location>
</feature>
<evidence type="ECO:0000256" key="6">
    <source>
        <dbReference type="SAM" id="Phobius"/>
    </source>
</evidence>
<comment type="similarity">
    <text evidence="2">Belongs to the EamA transporter family.</text>
</comment>
<dbReference type="InterPro" id="IPR050638">
    <property type="entry name" value="AA-Vitamin_Transporters"/>
</dbReference>
<dbReference type="PANTHER" id="PTHR32322:SF2">
    <property type="entry name" value="EAMA DOMAIN-CONTAINING PROTEIN"/>
    <property type="match status" value="1"/>
</dbReference>
<comment type="subcellular location">
    <subcellularLocation>
        <location evidence="1">Membrane</location>
        <topology evidence="1">Multi-pass membrane protein</topology>
    </subcellularLocation>
</comment>
<accession>A0A5S3PDD4</accession>
<dbReference type="Proteomes" id="UP000309550">
    <property type="component" value="Unassembled WGS sequence"/>
</dbReference>
<keyword evidence="4 6" id="KW-1133">Transmembrane helix</keyword>
<dbReference type="AlphaFoldDB" id="A0A5S3PDD4"/>
<evidence type="ECO:0000313" key="8">
    <source>
        <dbReference type="EMBL" id="TMM51879.1"/>
    </source>
</evidence>
<keyword evidence="5 6" id="KW-0472">Membrane</keyword>
<dbReference type="EMBL" id="VANS01000003">
    <property type="protein sequence ID" value="TMM51879.1"/>
    <property type="molecule type" value="Genomic_DNA"/>
</dbReference>
<comment type="caution">
    <text evidence="8">The sequence shown here is derived from an EMBL/GenBank/DDBJ whole genome shotgun (WGS) entry which is preliminary data.</text>
</comment>
<reference evidence="8 9" key="1">
    <citation type="submission" date="2019-05" db="EMBL/GenBank/DDBJ databases">
        <title>Sulfitobacter sabulilitoris sp. nov., isolated from a marine sand.</title>
        <authorList>
            <person name="Yoon J.-H."/>
        </authorList>
    </citation>
    <scope>NUCLEOTIDE SEQUENCE [LARGE SCALE GENOMIC DNA]</scope>
    <source>
        <strain evidence="8 9">HSMS-29</strain>
    </source>
</reference>
<sequence length="309" mass="32733">MTRREVVIFCAVLVVLGAGWGITQPLTKIAVSTGYGHFGLVFWQLAIGAALMAAICALRGISLPFARRHLRLYLLLAMIGTILPNTASYQAAVHVPSGILSILLSMIPMFAFPIALALGLDRFSLRRLAGLLAGLCGVLLIVAPGVALPGDVAVFWVFVALIAGAFYAVEGNVVAKWGTEGLNPIQVLYGASLVGAVIMAPVAWVSGQWIDPRPPLDPQQWALVGSSVAHVLVYAGYVWLVGRAGPVFAVQVSYFVTGFGILWAKLILGEAYSPFVWAALAMMFAGLYLVQPRPHATLAQGRAIGDTAP</sequence>
<evidence type="ECO:0000256" key="3">
    <source>
        <dbReference type="ARBA" id="ARBA00022692"/>
    </source>
</evidence>
<evidence type="ECO:0000256" key="1">
    <source>
        <dbReference type="ARBA" id="ARBA00004141"/>
    </source>
</evidence>
<feature type="transmembrane region" description="Helical" evidence="6">
    <location>
        <begin position="37"/>
        <end position="58"/>
    </location>
</feature>
<dbReference type="GO" id="GO:0016020">
    <property type="term" value="C:membrane"/>
    <property type="evidence" value="ECO:0007669"/>
    <property type="project" value="UniProtKB-SubCell"/>
</dbReference>
<evidence type="ECO:0000256" key="5">
    <source>
        <dbReference type="ARBA" id="ARBA00023136"/>
    </source>
</evidence>
<name>A0A5S3PDD4_9RHOB</name>
<feature type="domain" description="EamA" evidence="7">
    <location>
        <begin position="12"/>
        <end position="142"/>
    </location>
</feature>